<dbReference type="Pfam" id="PF11716">
    <property type="entry name" value="MDMPI_N"/>
    <property type="match status" value="1"/>
</dbReference>
<dbReference type="Proteomes" id="UP001500556">
    <property type="component" value="Unassembled WGS sequence"/>
</dbReference>
<proteinExistence type="predicted"/>
<protein>
    <recommendedName>
        <fullName evidence="1">Mycothiol-dependent maleylpyruvate isomerase metal-binding domain-containing protein</fullName>
    </recommendedName>
</protein>
<dbReference type="EMBL" id="BAABLO010000004">
    <property type="protein sequence ID" value="GAA4718485.1"/>
    <property type="molecule type" value="Genomic_DNA"/>
</dbReference>
<evidence type="ECO:0000313" key="2">
    <source>
        <dbReference type="EMBL" id="GAA4718485.1"/>
    </source>
</evidence>
<evidence type="ECO:0000259" key="1">
    <source>
        <dbReference type="Pfam" id="PF11716"/>
    </source>
</evidence>
<name>A0ABP8Y2B8_9MICO</name>
<comment type="caution">
    <text evidence="2">The sequence shown here is derived from an EMBL/GenBank/DDBJ whole genome shotgun (WGS) entry which is preliminary data.</text>
</comment>
<reference evidence="3" key="1">
    <citation type="journal article" date="2019" name="Int. J. Syst. Evol. Microbiol.">
        <title>The Global Catalogue of Microorganisms (GCM) 10K type strain sequencing project: providing services to taxonomists for standard genome sequencing and annotation.</title>
        <authorList>
            <consortium name="The Broad Institute Genomics Platform"/>
            <consortium name="The Broad Institute Genome Sequencing Center for Infectious Disease"/>
            <person name="Wu L."/>
            <person name="Ma J."/>
        </authorList>
    </citation>
    <scope>NUCLEOTIDE SEQUENCE [LARGE SCALE GENOMIC DNA]</scope>
    <source>
        <strain evidence="3">JCM 18961</strain>
    </source>
</reference>
<sequence length="214" mass="23032">MSRADHVAAFLAAVDLTWELANTAPVRDSWSQESSCAGMTVGGLTHHLLNQAGNTARGLQADPRPDEPIPLLAHYESAAWVRADLDDEVNVGIREGDNERALAGPDAVLAAAREDIDALPDLLTRPRDPDTIFIPWQGWALTTEDFLTTRMMEMVVHGDDLASSVGLEAPTYPEGVITPVLGLLTGVAVRRHGQTAVVRALSRPQRAPEVVSAF</sequence>
<accession>A0ABP8Y2B8</accession>
<dbReference type="RefSeq" id="WP_345502182.1">
    <property type="nucleotide sequence ID" value="NZ_BAABLO010000004.1"/>
</dbReference>
<dbReference type="InterPro" id="IPR034660">
    <property type="entry name" value="DinB/YfiT-like"/>
</dbReference>
<feature type="domain" description="Mycothiol-dependent maleylpyruvate isomerase metal-binding" evidence="1">
    <location>
        <begin position="17"/>
        <end position="162"/>
    </location>
</feature>
<gene>
    <name evidence="2" type="ORF">GCM10025782_14620</name>
</gene>
<organism evidence="2 3">
    <name type="scientific">Pedococcus ginsenosidimutans</name>
    <dbReference type="NCBI Taxonomy" id="490570"/>
    <lineage>
        <taxon>Bacteria</taxon>
        <taxon>Bacillati</taxon>
        <taxon>Actinomycetota</taxon>
        <taxon>Actinomycetes</taxon>
        <taxon>Micrococcales</taxon>
        <taxon>Intrasporangiaceae</taxon>
        <taxon>Pedococcus</taxon>
    </lineage>
</organism>
<keyword evidence="3" id="KW-1185">Reference proteome</keyword>
<dbReference type="Gene3D" id="1.20.120.450">
    <property type="entry name" value="dinb family like domain"/>
    <property type="match status" value="1"/>
</dbReference>
<dbReference type="InterPro" id="IPR024344">
    <property type="entry name" value="MDMPI_metal-binding"/>
</dbReference>
<dbReference type="SUPFAM" id="SSF109854">
    <property type="entry name" value="DinB/YfiT-like putative metalloenzymes"/>
    <property type="match status" value="1"/>
</dbReference>
<evidence type="ECO:0000313" key="3">
    <source>
        <dbReference type="Proteomes" id="UP001500556"/>
    </source>
</evidence>